<keyword evidence="2" id="KW-1185">Reference proteome</keyword>
<gene>
    <name evidence="1" type="ORF">ACFOZ8_19020</name>
</gene>
<evidence type="ECO:0000313" key="1">
    <source>
        <dbReference type="EMBL" id="MFC4101742.1"/>
    </source>
</evidence>
<reference evidence="2" key="1">
    <citation type="journal article" date="2019" name="Int. J. Syst. Evol. Microbiol.">
        <title>The Global Catalogue of Microorganisms (GCM) 10K type strain sequencing project: providing services to taxonomists for standard genome sequencing and annotation.</title>
        <authorList>
            <consortium name="The Broad Institute Genomics Platform"/>
            <consortium name="The Broad Institute Genome Sequencing Center for Infectious Disease"/>
            <person name="Wu L."/>
            <person name="Ma J."/>
        </authorList>
    </citation>
    <scope>NUCLEOTIDE SEQUENCE [LARGE SCALE GENOMIC DNA]</scope>
    <source>
        <strain evidence="2">IBRC-M 10987</strain>
    </source>
</reference>
<organism evidence="1 2">
    <name type="scientific">Paenibacillus xanthanilyticus</name>
    <dbReference type="NCBI Taxonomy" id="1783531"/>
    <lineage>
        <taxon>Bacteria</taxon>
        <taxon>Bacillati</taxon>
        <taxon>Bacillota</taxon>
        <taxon>Bacilli</taxon>
        <taxon>Bacillales</taxon>
        <taxon>Paenibacillaceae</taxon>
        <taxon>Paenibacillus</taxon>
    </lineage>
</organism>
<evidence type="ECO:0000313" key="2">
    <source>
        <dbReference type="Proteomes" id="UP001595715"/>
    </source>
</evidence>
<dbReference type="RefSeq" id="WP_377720341.1">
    <property type="nucleotide sequence ID" value="NZ_JBHSAM010000028.1"/>
</dbReference>
<dbReference type="Gene3D" id="3.40.50.2000">
    <property type="entry name" value="Glycogen Phosphorylase B"/>
    <property type="match status" value="1"/>
</dbReference>
<sequence>MDTDTAITIVYPPAIDYRFMHQRPQQMMKAFAQAGANVVFINPADLYEQREPVFYPFEELPNFVVIHRSVDFKPFVKGRLVFWCAVNQGWFIDCYDHDLAVFDSCDLAKGEFSAWKDVVPVMERKTQLTFASAEAIYREHAERGIPTVLLPNGADFAHFKPAERRLARPADLPDTEGRPLVGYYGAVSAWLDVDLIYAVAERFDVVVIGASPLYNRDIRHRNVTVLPIKDYRELPAYLSWFDAALIPFLLTEMIEGCDPVKFYEYISAGKPVVASDMTELRKFRSLVYTANTANIADVTARAIAEDHPIRVRWRQKHAQRNSWVSRARVALAHIQMKLDEAKPRIL</sequence>
<protein>
    <recommendedName>
        <fullName evidence="3">Glycosyltransferase family 1 protein</fullName>
    </recommendedName>
</protein>
<accession>A0ABV8K6S3</accession>
<proteinExistence type="predicted"/>
<dbReference type="Proteomes" id="UP001595715">
    <property type="component" value="Unassembled WGS sequence"/>
</dbReference>
<comment type="caution">
    <text evidence="1">The sequence shown here is derived from an EMBL/GenBank/DDBJ whole genome shotgun (WGS) entry which is preliminary data.</text>
</comment>
<evidence type="ECO:0008006" key="3">
    <source>
        <dbReference type="Google" id="ProtNLM"/>
    </source>
</evidence>
<name>A0ABV8K6S3_9BACL</name>
<dbReference type="SUPFAM" id="SSF53756">
    <property type="entry name" value="UDP-Glycosyltransferase/glycogen phosphorylase"/>
    <property type="match status" value="1"/>
</dbReference>
<dbReference type="EMBL" id="JBHSAM010000028">
    <property type="protein sequence ID" value="MFC4101742.1"/>
    <property type="molecule type" value="Genomic_DNA"/>
</dbReference>